<evidence type="ECO:0000256" key="14">
    <source>
        <dbReference type="HAMAP-Rule" id="MF_01006"/>
    </source>
</evidence>
<comment type="catalytic activity">
    <reaction evidence="13 14">
        <text>di-trans,octa-cis-undecaprenyl diphosphate + H2O = di-trans,octa-cis-undecaprenyl phosphate + phosphate + H(+)</text>
        <dbReference type="Rhea" id="RHEA:28094"/>
        <dbReference type="ChEBI" id="CHEBI:15377"/>
        <dbReference type="ChEBI" id="CHEBI:15378"/>
        <dbReference type="ChEBI" id="CHEBI:43474"/>
        <dbReference type="ChEBI" id="CHEBI:58405"/>
        <dbReference type="ChEBI" id="CHEBI:60392"/>
        <dbReference type="EC" id="3.6.1.27"/>
    </reaction>
</comment>
<dbReference type="GO" id="GO:0046677">
    <property type="term" value="P:response to antibiotic"/>
    <property type="evidence" value="ECO:0007669"/>
    <property type="project" value="UniProtKB-UniRule"/>
</dbReference>
<keyword evidence="6 14" id="KW-0812">Transmembrane</keyword>
<evidence type="ECO:0000256" key="3">
    <source>
        <dbReference type="ARBA" id="ARBA00012374"/>
    </source>
</evidence>
<dbReference type="NCBIfam" id="NF001389">
    <property type="entry name" value="PRK00281.1-2"/>
    <property type="match status" value="1"/>
</dbReference>
<dbReference type="GO" id="GO:0050380">
    <property type="term" value="F:undecaprenyl-diphosphatase activity"/>
    <property type="evidence" value="ECO:0007669"/>
    <property type="project" value="UniProtKB-UniRule"/>
</dbReference>
<name>A0A2S1SEL2_9FLAO</name>
<dbReference type="RefSeq" id="WP_108902603.1">
    <property type="nucleotide sequence ID" value="NZ_CP029187.1"/>
</dbReference>
<evidence type="ECO:0000256" key="10">
    <source>
        <dbReference type="ARBA" id="ARBA00023251"/>
    </source>
</evidence>
<dbReference type="GO" id="GO:0008360">
    <property type="term" value="P:regulation of cell shape"/>
    <property type="evidence" value="ECO:0007669"/>
    <property type="project" value="UniProtKB-KW"/>
</dbReference>
<keyword evidence="14" id="KW-0573">Peptidoglycan synthesis</keyword>
<feature type="transmembrane region" description="Helical" evidence="14">
    <location>
        <begin position="103"/>
        <end position="123"/>
    </location>
</feature>
<dbReference type="Pfam" id="PF02673">
    <property type="entry name" value="BacA"/>
    <property type="match status" value="1"/>
</dbReference>
<dbReference type="InterPro" id="IPR003824">
    <property type="entry name" value="UppP"/>
</dbReference>
<keyword evidence="8 14" id="KW-1133">Transmembrane helix</keyword>
<evidence type="ECO:0000256" key="9">
    <source>
        <dbReference type="ARBA" id="ARBA00023136"/>
    </source>
</evidence>
<comment type="function">
    <text evidence="14">Catalyzes the dephosphorylation of undecaprenyl diphosphate (UPP). Confers resistance to bacitracin.</text>
</comment>
<comment type="subcellular location">
    <subcellularLocation>
        <location evidence="1 14">Cell membrane</location>
        <topology evidence="1 14">Multi-pass membrane protein</topology>
    </subcellularLocation>
</comment>
<evidence type="ECO:0000313" key="15">
    <source>
        <dbReference type="EMBL" id="AWI24805.1"/>
    </source>
</evidence>
<evidence type="ECO:0000256" key="8">
    <source>
        <dbReference type="ARBA" id="ARBA00022989"/>
    </source>
</evidence>
<keyword evidence="9 14" id="KW-0472">Membrane</keyword>
<dbReference type="KEGG" id="fpal:HYN49_02255"/>
<keyword evidence="7 14" id="KW-0378">Hydrolase</keyword>
<dbReference type="GO" id="GO:0071555">
    <property type="term" value="P:cell wall organization"/>
    <property type="evidence" value="ECO:0007669"/>
    <property type="project" value="UniProtKB-KW"/>
</dbReference>
<feature type="transmembrane region" description="Helical" evidence="14">
    <location>
        <begin position="245"/>
        <end position="261"/>
    </location>
</feature>
<keyword evidence="5 14" id="KW-1003">Cell membrane</keyword>
<accession>A0A2S1SEL2</accession>
<comment type="similarity">
    <text evidence="2 14">Belongs to the UppP family.</text>
</comment>
<evidence type="ECO:0000256" key="13">
    <source>
        <dbReference type="ARBA" id="ARBA00047594"/>
    </source>
</evidence>
<keyword evidence="14" id="KW-0961">Cell wall biogenesis/degradation</keyword>
<dbReference type="PANTHER" id="PTHR30622">
    <property type="entry name" value="UNDECAPRENYL-DIPHOSPHATASE"/>
    <property type="match status" value="1"/>
</dbReference>
<evidence type="ECO:0000256" key="4">
    <source>
        <dbReference type="ARBA" id="ARBA00021581"/>
    </source>
</evidence>
<evidence type="ECO:0000256" key="7">
    <source>
        <dbReference type="ARBA" id="ARBA00022801"/>
    </source>
</evidence>
<sequence>MDYIQAILLAIIEGVTEFLPVSSTGHMVIFSSFMGIEKDDFTKLFEIVIQLAAILSVVAIYWRKFFDFKRLGFYVKLMIAVIPALFIGGLFKKHIEKMMETPVVISLMLLIGGIVLIFVDKWFPNPKITDEAQITNKKALTIGFYQTLAVVFPGTSRSAATIIGGMEQKLDRRTAAEFSFFLAVPTMLAATVKSIYDVWKNSPEILNTDNLGILAVGNIIAFLVSYASIKFLINYLTKNGFKVFGYYRIALGIILLAIYYFESPVAA</sequence>
<comment type="miscellaneous">
    <text evidence="14">Bacitracin is thought to be involved in the inhibition of peptidoglycan synthesis by sequestering undecaprenyl diphosphate, thereby reducing the pool of lipid carrier available.</text>
</comment>
<evidence type="ECO:0000256" key="11">
    <source>
        <dbReference type="ARBA" id="ARBA00032707"/>
    </source>
</evidence>
<evidence type="ECO:0000256" key="2">
    <source>
        <dbReference type="ARBA" id="ARBA00010621"/>
    </source>
</evidence>
<dbReference type="GO" id="GO:0009252">
    <property type="term" value="P:peptidoglycan biosynthetic process"/>
    <property type="evidence" value="ECO:0007669"/>
    <property type="project" value="UniProtKB-KW"/>
</dbReference>
<dbReference type="HAMAP" id="MF_01006">
    <property type="entry name" value="Undec_diphosphatase"/>
    <property type="match status" value="1"/>
</dbReference>
<feature type="transmembrane region" description="Helical" evidence="14">
    <location>
        <begin position="73"/>
        <end position="91"/>
    </location>
</feature>
<protein>
    <recommendedName>
        <fullName evidence="4 14">Undecaprenyl-diphosphatase</fullName>
        <ecNumber evidence="3 14">3.6.1.27</ecNumber>
    </recommendedName>
    <alternativeName>
        <fullName evidence="12 14">Bacitracin resistance protein</fullName>
    </alternativeName>
    <alternativeName>
        <fullName evidence="11 14">Undecaprenyl pyrophosphate phosphatase</fullName>
    </alternativeName>
</protein>
<evidence type="ECO:0000313" key="16">
    <source>
        <dbReference type="Proteomes" id="UP000244937"/>
    </source>
</evidence>
<evidence type="ECO:0000256" key="5">
    <source>
        <dbReference type="ARBA" id="ARBA00022475"/>
    </source>
</evidence>
<feature type="transmembrane region" description="Helical" evidence="14">
    <location>
        <begin position="6"/>
        <end position="29"/>
    </location>
</feature>
<keyword evidence="14" id="KW-0133">Cell shape</keyword>
<evidence type="ECO:0000256" key="12">
    <source>
        <dbReference type="ARBA" id="ARBA00032932"/>
    </source>
</evidence>
<reference evidence="15 16" key="1">
    <citation type="submission" date="2018-05" db="EMBL/GenBank/DDBJ databases">
        <title>Genome sequencing of Flavobacterium sp. HYN0049.</title>
        <authorList>
            <person name="Yi H."/>
            <person name="Baek C."/>
        </authorList>
    </citation>
    <scope>NUCLEOTIDE SEQUENCE [LARGE SCALE GENOMIC DNA]</scope>
    <source>
        <strain evidence="15 16">HYN0049</strain>
    </source>
</reference>
<feature type="transmembrane region" description="Helical" evidence="14">
    <location>
        <begin position="178"/>
        <end position="199"/>
    </location>
</feature>
<keyword evidence="16" id="KW-1185">Reference proteome</keyword>
<dbReference type="EMBL" id="CP029187">
    <property type="protein sequence ID" value="AWI24805.1"/>
    <property type="molecule type" value="Genomic_DNA"/>
</dbReference>
<dbReference type="OrthoDB" id="9808289at2"/>
<proteinExistence type="inferred from homology"/>
<dbReference type="EC" id="3.6.1.27" evidence="3 14"/>
<evidence type="ECO:0000256" key="1">
    <source>
        <dbReference type="ARBA" id="ARBA00004651"/>
    </source>
</evidence>
<keyword evidence="10 14" id="KW-0046">Antibiotic resistance</keyword>
<organism evidence="15 16">
    <name type="scientific">Flavobacterium pallidum</name>
    <dbReference type="NCBI Taxonomy" id="2172098"/>
    <lineage>
        <taxon>Bacteria</taxon>
        <taxon>Pseudomonadati</taxon>
        <taxon>Bacteroidota</taxon>
        <taxon>Flavobacteriia</taxon>
        <taxon>Flavobacteriales</taxon>
        <taxon>Flavobacteriaceae</taxon>
        <taxon>Flavobacterium</taxon>
    </lineage>
</organism>
<dbReference type="Proteomes" id="UP000244937">
    <property type="component" value="Chromosome"/>
</dbReference>
<evidence type="ECO:0000256" key="6">
    <source>
        <dbReference type="ARBA" id="ARBA00022692"/>
    </source>
</evidence>
<gene>
    <name evidence="14" type="primary">uppP</name>
    <name evidence="15" type="ORF">HYN49_02255</name>
</gene>
<dbReference type="GO" id="GO:0005886">
    <property type="term" value="C:plasma membrane"/>
    <property type="evidence" value="ECO:0007669"/>
    <property type="project" value="UniProtKB-SubCell"/>
</dbReference>
<dbReference type="AlphaFoldDB" id="A0A2S1SEL2"/>
<feature type="transmembrane region" description="Helical" evidence="14">
    <location>
        <begin position="211"/>
        <end position="233"/>
    </location>
</feature>
<dbReference type="PANTHER" id="PTHR30622:SF3">
    <property type="entry name" value="UNDECAPRENYL-DIPHOSPHATASE"/>
    <property type="match status" value="1"/>
</dbReference>
<feature type="transmembrane region" description="Helical" evidence="14">
    <location>
        <begin position="41"/>
        <end position="61"/>
    </location>
</feature>